<feature type="domain" description="Response regulatory" evidence="3">
    <location>
        <begin position="7"/>
        <end position="122"/>
    </location>
</feature>
<dbReference type="Gene3D" id="3.40.50.2300">
    <property type="match status" value="1"/>
</dbReference>
<reference evidence="4" key="1">
    <citation type="submission" date="2023-03" db="EMBL/GenBank/DDBJ databases">
        <title>Lomoglobus Profundus gen. nov., sp. nov., a novel member of the phylum Verrucomicrobia, isolated from deep-marine sediment of South China Sea.</title>
        <authorList>
            <person name="Ahmad T."/>
            <person name="Ishaq S.E."/>
            <person name="Wang F."/>
        </authorList>
    </citation>
    <scope>NUCLEOTIDE SEQUENCE</scope>
    <source>
        <strain evidence="4">LMO-M01</strain>
    </source>
</reference>
<evidence type="ECO:0000256" key="2">
    <source>
        <dbReference type="PROSITE-ProRule" id="PRU00169"/>
    </source>
</evidence>
<dbReference type="InterPro" id="IPR050595">
    <property type="entry name" value="Bact_response_regulator"/>
</dbReference>
<dbReference type="KEGG" id="slom:PXH66_02670"/>
<protein>
    <submittedName>
        <fullName evidence="4">Response regulator</fullName>
    </submittedName>
</protein>
<dbReference type="PROSITE" id="PS50110">
    <property type="entry name" value="RESPONSE_REGULATORY"/>
    <property type="match status" value="1"/>
</dbReference>
<evidence type="ECO:0000256" key="1">
    <source>
        <dbReference type="ARBA" id="ARBA00022553"/>
    </source>
</evidence>
<dbReference type="PANTHER" id="PTHR44591:SF3">
    <property type="entry name" value="RESPONSE REGULATORY DOMAIN-CONTAINING PROTEIN"/>
    <property type="match status" value="1"/>
</dbReference>
<dbReference type="CDD" id="cd00156">
    <property type="entry name" value="REC"/>
    <property type="match status" value="1"/>
</dbReference>
<dbReference type="GO" id="GO:0000160">
    <property type="term" value="P:phosphorelay signal transduction system"/>
    <property type="evidence" value="ECO:0007669"/>
    <property type="project" value="InterPro"/>
</dbReference>
<gene>
    <name evidence="4" type="ORF">PXH66_02670</name>
</gene>
<name>A0AAF0CNN2_9BACT</name>
<proteinExistence type="predicted"/>
<evidence type="ECO:0000259" key="3">
    <source>
        <dbReference type="PROSITE" id="PS50110"/>
    </source>
</evidence>
<dbReference type="EMBL" id="CP119075">
    <property type="protein sequence ID" value="WED65748.1"/>
    <property type="molecule type" value="Genomic_DNA"/>
</dbReference>
<dbReference type="InterPro" id="IPR001789">
    <property type="entry name" value="Sig_transdc_resp-reg_receiver"/>
</dbReference>
<dbReference type="Proteomes" id="UP001218638">
    <property type="component" value="Chromosome"/>
</dbReference>
<evidence type="ECO:0000313" key="4">
    <source>
        <dbReference type="EMBL" id="WED65748.1"/>
    </source>
</evidence>
<organism evidence="4 5">
    <name type="scientific">Synoicihabitans lomoniglobus</name>
    <dbReference type="NCBI Taxonomy" id="2909285"/>
    <lineage>
        <taxon>Bacteria</taxon>
        <taxon>Pseudomonadati</taxon>
        <taxon>Verrucomicrobiota</taxon>
        <taxon>Opitutia</taxon>
        <taxon>Opitutales</taxon>
        <taxon>Opitutaceae</taxon>
        <taxon>Synoicihabitans</taxon>
    </lineage>
</organism>
<keyword evidence="5" id="KW-1185">Reference proteome</keyword>
<evidence type="ECO:0000313" key="5">
    <source>
        <dbReference type="Proteomes" id="UP001218638"/>
    </source>
</evidence>
<dbReference type="RefSeq" id="WP_330930278.1">
    <property type="nucleotide sequence ID" value="NZ_CP119075.1"/>
</dbReference>
<dbReference type="InterPro" id="IPR011006">
    <property type="entry name" value="CheY-like_superfamily"/>
</dbReference>
<dbReference type="Pfam" id="PF00072">
    <property type="entry name" value="Response_reg"/>
    <property type="match status" value="1"/>
</dbReference>
<dbReference type="PANTHER" id="PTHR44591">
    <property type="entry name" value="STRESS RESPONSE REGULATOR PROTEIN 1"/>
    <property type="match status" value="1"/>
</dbReference>
<dbReference type="AlphaFoldDB" id="A0AAF0CNN2"/>
<feature type="modified residue" description="4-aspartylphosphate" evidence="2">
    <location>
        <position position="56"/>
    </location>
</feature>
<dbReference type="SMART" id="SM00448">
    <property type="entry name" value="REC"/>
    <property type="match status" value="1"/>
</dbReference>
<dbReference type="SUPFAM" id="SSF52172">
    <property type="entry name" value="CheY-like"/>
    <property type="match status" value="1"/>
</dbReference>
<accession>A0AAF0CNN2</accession>
<keyword evidence="1 2" id="KW-0597">Phosphoprotein</keyword>
<sequence>MTTPTKHILSVDDEEIIREMLGELLEIHGYRVTGVATPSAALKVARNDPPDLVITDLQLEESDGLQLVDQLSKIIPDVPVVLLTGILFDSKTVDQSLSHKISAYLSKTAPLSELTAEIHRLLKNG</sequence>